<evidence type="ECO:0000256" key="1">
    <source>
        <dbReference type="ARBA" id="ARBA00004613"/>
    </source>
</evidence>
<dbReference type="OrthoDB" id="9790784at2"/>
<evidence type="ECO:0000256" key="3">
    <source>
        <dbReference type="ARBA" id="ARBA00022525"/>
    </source>
</evidence>
<name>A0A125U0G6_9GAMM</name>
<evidence type="ECO:0000313" key="15">
    <source>
        <dbReference type="EMBL" id="KWS02721.1"/>
    </source>
</evidence>
<keyword evidence="4 10" id="KW-0645">Protease</keyword>
<comment type="subcellular location">
    <subcellularLocation>
        <location evidence="1">Secreted</location>
    </subcellularLocation>
</comment>
<evidence type="ECO:0000256" key="4">
    <source>
        <dbReference type="ARBA" id="ARBA00022670"/>
    </source>
</evidence>
<dbReference type="PROSITE" id="PS50231">
    <property type="entry name" value="RICIN_B_LECTIN"/>
    <property type="match status" value="3"/>
</dbReference>
<feature type="signal peptide" evidence="13">
    <location>
        <begin position="1"/>
        <end position="36"/>
    </location>
</feature>
<evidence type="ECO:0000256" key="2">
    <source>
        <dbReference type="ARBA" id="ARBA00011073"/>
    </source>
</evidence>
<dbReference type="InterPro" id="IPR023828">
    <property type="entry name" value="Peptidase_S8_Ser-AS"/>
</dbReference>
<proteinExistence type="inferred from homology"/>
<dbReference type="InterPro" id="IPR036852">
    <property type="entry name" value="Peptidase_S8/S53_dom_sf"/>
</dbReference>
<reference evidence="15 16" key="1">
    <citation type="journal article" date="2014" name="Genome Announc.">
        <title>Draft Genome Sequence of Lysobacter capsici AZ78, a Bacterium Antagonistic to Plant-Pathogenic Oomycetes.</title>
        <authorList>
            <person name="Puopolo G."/>
            <person name="Sonego P."/>
            <person name="Engelen K."/>
            <person name="Pertot I."/>
        </authorList>
    </citation>
    <scope>NUCLEOTIDE SEQUENCE [LARGE SCALE GENOMIC DNA]</scope>
    <source>
        <strain evidence="15 16">AZ78</strain>
    </source>
</reference>
<feature type="chain" id="PRO_5007180320" evidence="13">
    <location>
        <begin position="37"/>
        <end position="736"/>
    </location>
</feature>
<evidence type="ECO:0000256" key="10">
    <source>
        <dbReference type="PROSITE-ProRule" id="PRU01240"/>
    </source>
</evidence>
<evidence type="ECO:0000256" key="6">
    <source>
        <dbReference type="ARBA" id="ARBA00022801"/>
    </source>
</evidence>
<dbReference type="GO" id="GO:0004252">
    <property type="term" value="F:serine-type endopeptidase activity"/>
    <property type="evidence" value="ECO:0007669"/>
    <property type="project" value="UniProtKB-UniRule"/>
</dbReference>
<dbReference type="Gene3D" id="3.40.50.200">
    <property type="entry name" value="Peptidase S8/S53 domain"/>
    <property type="match status" value="1"/>
</dbReference>
<keyword evidence="3" id="KW-0964">Secreted</keyword>
<dbReference type="Pfam" id="PF00082">
    <property type="entry name" value="Peptidase_S8"/>
    <property type="match status" value="1"/>
</dbReference>
<evidence type="ECO:0000256" key="8">
    <source>
        <dbReference type="ARBA" id="ARBA00023145"/>
    </source>
</evidence>
<evidence type="ECO:0000313" key="16">
    <source>
        <dbReference type="Proteomes" id="UP000023435"/>
    </source>
</evidence>
<dbReference type="FunFam" id="3.40.50.200:FF:000022">
    <property type="entry name" value="Extracellular protease"/>
    <property type="match status" value="1"/>
</dbReference>
<dbReference type="Gene3D" id="2.80.10.50">
    <property type="match status" value="5"/>
</dbReference>
<keyword evidence="5 13" id="KW-0732">Signal</keyword>
<dbReference type="AlphaFoldDB" id="A0A125U0G6"/>
<evidence type="ECO:0000256" key="11">
    <source>
        <dbReference type="RuleBase" id="RU003355"/>
    </source>
</evidence>
<dbReference type="InterPro" id="IPR022398">
    <property type="entry name" value="Peptidase_S8_His-AS"/>
</dbReference>
<keyword evidence="16" id="KW-1185">Reference proteome</keyword>
<dbReference type="InterPro" id="IPR035992">
    <property type="entry name" value="Ricin_B-like_lectins"/>
</dbReference>
<dbReference type="PROSITE" id="PS00137">
    <property type="entry name" value="SUBTILASE_HIS"/>
    <property type="match status" value="1"/>
</dbReference>
<feature type="domain" description="Ricin B lectin" evidence="14">
    <location>
        <begin position="611"/>
        <end position="734"/>
    </location>
</feature>
<dbReference type="SUPFAM" id="SSF50370">
    <property type="entry name" value="Ricin B-like lectins"/>
    <property type="match status" value="2"/>
</dbReference>
<evidence type="ECO:0000256" key="5">
    <source>
        <dbReference type="ARBA" id="ARBA00022729"/>
    </source>
</evidence>
<comment type="caution">
    <text evidence="15">The sequence shown here is derived from an EMBL/GenBank/DDBJ whole genome shotgun (WGS) entry which is preliminary data.</text>
</comment>
<comment type="similarity">
    <text evidence="2 10 11">Belongs to the peptidase S8 family.</text>
</comment>
<protein>
    <submittedName>
        <fullName evidence="15">Extracellular protease</fullName>
    </submittedName>
</protein>
<dbReference type="PROSITE" id="PS51892">
    <property type="entry name" value="SUBTILASE"/>
    <property type="match status" value="1"/>
</dbReference>
<feature type="active site" description="Charge relay system" evidence="9 10">
    <location>
        <position position="241"/>
    </location>
</feature>
<feature type="region of interest" description="Disordered" evidence="12">
    <location>
        <begin position="207"/>
        <end position="228"/>
    </location>
</feature>
<organism evidence="15 16">
    <name type="scientific">Lysobacter capsici AZ78</name>
    <dbReference type="NCBI Taxonomy" id="1444315"/>
    <lineage>
        <taxon>Bacteria</taxon>
        <taxon>Pseudomonadati</taxon>
        <taxon>Pseudomonadota</taxon>
        <taxon>Gammaproteobacteria</taxon>
        <taxon>Lysobacterales</taxon>
        <taxon>Lysobacteraceae</taxon>
        <taxon>Lysobacter</taxon>
    </lineage>
</organism>
<dbReference type="Pfam" id="PF14200">
    <property type="entry name" value="RicinB_lectin_2"/>
    <property type="match status" value="1"/>
</dbReference>
<dbReference type="SUPFAM" id="SSF52743">
    <property type="entry name" value="Subtilisin-like"/>
    <property type="match status" value="1"/>
</dbReference>
<dbReference type="InterPro" id="IPR015500">
    <property type="entry name" value="Peptidase_S8_subtilisin-rel"/>
</dbReference>
<keyword evidence="7 10" id="KW-0720">Serine protease</keyword>
<keyword evidence="8" id="KW-0865">Zymogen</keyword>
<dbReference type="Proteomes" id="UP000023435">
    <property type="component" value="Unassembled WGS sequence"/>
</dbReference>
<dbReference type="InterPro" id="IPR023827">
    <property type="entry name" value="Peptidase_S8_Asp-AS"/>
</dbReference>
<dbReference type="CDD" id="cd07496">
    <property type="entry name" value="Peptidases_S8_13"/>
    <property type="match status" value="1"/>
</dbReference>
<dbReference type="Pfam" id="PF00652">
    <property type="entry name" value="Ricin_B_lectin"/>
    <property type="match status" value="1"/>
</dbReference>
<dbReference type="SMART" id="SM00458">
    <property type="entry name" value="RICIN"/>
    <property type="match status" value="2"/>
</dbReference>
<feature type="active site" description="Charge relay system" evidence="9 10">
    <location>
        <position position="418"/>
    </location>
</feature>
<evidence type="ECO:0000256" key="7">
    <source>
        <dbReference type="ARBA" id="ARBA00022825"/>
    </source>
</evidence>
<dbReference type="PROSITE" id="PS00136">
    <property type="entry name" value="SUBTILASE_ASP"/>
    <property type="match status" value="1"/>
</dbReference>
<gene>
    <name evidence="15" type="ORF">AZ78_0265</name>
</gene>
<dbReference type="PRINTS" id="PR00723">
    <property type="entry name" value="SUBTILISIN"/>
</dbReference>
<dbReference type="InterPro" id="IPR050131">
    <property type="entry name" value="Peptidase_S8_subtilisin-like"/>
</dbReference>
<dbReference type="InterPro" id="IPR000209">
    <property type="entry name" value="Peptidase_S8/S53_dom"/>
</dbReference>
<dbReference type="InterPro" id="IPR034176">
    <property type="entry name" value="Peptidases_S8_13"/>
</dbReference>
<evidence type="ECO:0000256" key="13">
    <source>
        <dbReference type="SAM" id="SignalP"/>
    </source>
</evidence>
<evidence type="ECO:0000259" key="14">
    <source>
        <dbReference type="SMART" id="SM00458"/>
    </source>
</evidence>
<feature type="domain" description="Ricin B lectin" evidence="14">
    <location>
        <begin position="483"/>
        <end position="608"/>
    </location>
</feature>
<dbReference type="RefSeq" id="WP_082723369.1">
    <property type="nucleotide sequence ID" value="NZ_JAJA02000001.1"/>
</dbReference>
<sequence>MRYVNTRSQPARSHGLSLAIAASIGLCSLAGAPAFAGEARLSGLDAQPSFDRFIVRYVPGSAARGTASAKAAALNRAAERVRRGAEPALALKTLRSTALAGTDVVVADRRLDRDQAAALMRRLAADPQVDYVEIDARMHTTMTPNDPSYPLQWGYNDADAGIRAEQAWDIGNGAGVVVAVLDTGITSHGDLNANIVAGYDFINDAATARDGNGRDPNPNDEGDWESAGECGPFAAANSSWHGTHVAGTIAAVTNNGSGVAGTAFGARVQPVRVLGRCGGYLSDIADAIVWASGGAVAGIPANATPANVINMSLGGSGVCSATYQNAIDGAVARGTTVVVAAGNGNVDAANANPANCNNVIAVGAVDSNGARSVWNASQQSNFGALVDLAAPGTDIYSTLNSGATTPAAASYGYMSGTSMAAPHVAGVVALLRSVSSQQRTPAQIESLLKSTATPFPSTPSQPIGTGIVNAAAAVNAVASGAAPGTIVGMGNKCLDVRGGATANASVVQVFGCNGFAQQNWSLGDTYANLRGVPSGRMLDVVGINPDNGAQLQIYDATGASNQAWSFTNTTLLSLGSKAVDAIGGSSANGTLLQLWDSSGVAQQTWNFNPQTGAITGIGGKCLDVIGGNSADGTPVQLWDCSGVAQQKWRLGPGGRILGIGGKCLEAANGSFANGTQIRIWSCNGLPHQSWRLRGEIRSGLNGKCLDDPNLGQYDGSLVHMWTCHGGPNQRWEYRSN</sequence>
<dbReference type="EMBL" id="JAJA02000001">
    <property type="protein sequence ID" value="KWS02721.1"/>
    <property type="molecule type" value="Genomic_DNA"/>
</dbReference>
<dbReference type="PANTHER" id="PTHR43806:SF11">
    <property type="entry name" value="CEREVISIN-RELATED"/>
    <property type="match status" value="1"/>
</dbReference>
<dbReference type="InterPro" id="IPR000772">
    <property type="entry name" value="Ricin_B_lectin"/>
</dbReference>
<dbReference type="GO" id="GO:0006508">
    <property type="term" value="P:proteolysis"/>
    <property type="evidence" value="ECO:0007669"/>
    <property type="project" value="UniProtKB-KW"/>
</dbReference>
<evidence type="ECO:0000256" key="9">
    <source>
        <dbReference type="PIRSR" id="PIRSR615500-1"/>
    </source>
</evidence>
<evidence type="ECO:0000256" key="12">
    <source>
        <dbReference type="SAM" id="MobiDB-lite"/>
    </source>
</evidence>
<feature type="active site" description="Charge relay system" evidence="9 10">
    <location>
        <position position="182"/>
    </location>
</feature>
<dbReference type="GO" id="GO:0005576">
    <property type="term" value="C:extracellular region"/>
    <property type="evidence" value="ECO:0007669"/>
    <property type="project" value="UniProtKB-SubCell"/>
</dbReference>
<accession>A0A125U0G6</accession>
<keyword evidence="6 10" id="KW-0378">Hydrolase</keyword>
<dbReference type="PROSITE" id="PS00138">
    <property type="entry name" value="SUBTILASE_SER"/>
    <property type="match status" value="1"/>
</dbReference>
<dbReference type="PANTHER" id="PTHR43806">
    <property type="entry name" value="PEPTIDASE S8"/>
    <property type="match status" value="1"/>
</dbReference>